<dbReference type="EMBL" id="CP051672">
    <property type="protein sequence ID" value="QJE28593.1"/>
    <property type="molecule type" value="Genomic_DNA"/>
</dbReference>
<reference evidence="2 3" key="1">
    <citation type="submission" date="2020-04" db="EMBL/GenBank/DDBJ databases">
        <title>Complete Genomes and Methylome analysis of CBBP consortium that reverse antibiotic-induced susceptibility to vancomycin-resistant Enterococcus faecium infection.</title>
        <authorList>
            <person name="Fomenkov A."/>
            <person name="Zhang Z."/>
            <person name="Pamer E."/>
            <person name="Roberts R.J."/>
        </authorList>
    </citation>
    <scope>NUCLEOTIDE SEQUENCE [LARGE SCALE GENOMIC DNA]</scope>
    <source>
        <strain evidence="3">CBBP</strain>
    </source>
</reference>
<name>A0A7L5EDK8_PARDI</name>
<sequence>MKKINHVVLVLVLSCFCILQVQVTSAQEPKITVNSIFSENIISIINLPTYNAKLQSRDEFVYILPLGLTLDLKALVFNDLSFNELLTDRTALDNGYLFARMVNDILVFKGDSYAQGGALERFGNQSKLLYSPTYANSFGLTGMIPSPERISWKNFNKVQKGKVKYALNLSLGRLNLERGWLDVNSLRDADLPSGSSIIIGLILTNKLQLNLYREGSLNEKIKDDNISIIGFICVVI</sequence>
<evidence type="ECO:0000313" key="3">
    <source>
        <dbReference type="Proteomes" id="UP000501982"/>
    </source>
</evidence>
<evidence type="ECO:0000313" key="2">
    <source>
        <dbReference type="EMBL" id="QJE28593.1"/>
    </source>
</evidence>
<dbReference type="Proteomes" id="UP000501982">
    <property type="component" value="Chromosome"/>
</dbReference>
<feature type="chain" id="PRO_5029772749" description="DUF3575 domain-containing protein" evidence="1">
    <location>
        <begin position="27"/>
        <end position="236"/>
    </location>
</feature>
<evidence type="ECO:0000256" key="1">
    <source>
        <dbReference type="SAM" id="SignalP"/>
    </source>
</evidence>
<dbReference type="RefSeq" id="WP_034532371.1">
    <property type="nucleotide sequence ID" value="NZ_CP051672.1"/>
</dbReference>
<dbReference type="PROSITE" id="PS51257">
    <property type="entry name" value="PROKAR_LIPOPROTEIN"/>
    <property type="match status" value="1"/>
</dbReference>
<evidence type="ECO:0008006" key="4">
    <source>
        <dbReference type="Google" id="ProtNLM"/>
    </source>
</evidence>
<gene>
    <name evidence="2" type="ORF">HHO38_09725</name>
</gene>
<organism evidence="2 3">
    <name type="scientific">Parabacteroides distasonis</name>
    <dbReference type="NCBI Taxonomy" id="823"/>
    <lineage>
        <taxon>Bacteria</taxon>
        <taxon>Pseudomonadati</taxon>
        <taxon>Bacteroidota</taxon>
        <taxon>Bacteroidia</taxon>
        <taxon>Bacteroidales</taxon>
        <taxon>Tannerellaceae</taxon>
        <taxon>Parabacteroides</taxon>
    </lineage>
</organism>
<keyword evidence="1" id="KW-0732">Signal</keyword>
<accession>A0A7L5EDK8</accession>
<proteinExistence type="predicted"/>
<feature type="signal peptide" evidence="1">
    <location>
        <begin position="1"/>
        <end position="26"/>
    </location>
</feature>
<protein>
    <recommendedName>
        <fullName evidence="4">DUF3575 domain-containing protein</fullName>
    </recommendedName>
</protein>
<dbReference type="AlphaFoldDB" id="A0A7L5EDK8"/>